<evidence type="ECO:0000313" key="2">
    <source>
        <dbReference type="Proteomes" id="UP001548189"/>
    </source>
</evidence>
<accession>A0ABV2BTC2</accession>
<organism evidence="1 2">
    <name type="scientific">Aliikangiella maris</name>
    <dbReference type="NCBI Taxonomy" id="3162458"/>
    <lineage>
        <taxon>Bacteria</taxon>
        <taxon>Pseudomonadati</taxon>
        <taxon>Pseudomonadota</taxon>
        <taxon>Gammaproteobacteria</taxon>
        <taxon>Oceanospirillales</taxon>
        <taxon>Pleioneaceae</taxon>
        <taxon>Aliikangiella</taxon>
    </lineage>
</organism>
<name>A0ABV2BTC2_9GAMM</name>
<reference evidence="1 2" key="1">
    <citation type="submission" date="2024-06" db="EMBL/GenBank/DDBJ databases">
        <authorList>
            <person name="Li F."/>
        </authorList>
    </citation>
    <scope>NUCLEOTIDE SEQUENCE [LARGE SCALE GENOMIC DNA]</scope>
    <source>
        <strain evidence="1 2">GXAS 311</strain>
    </source>
</reference>
<dbReference type="Proteomes" id="UP001548189">
    <property type="component" value="Unassembled WGS sequence"/>
</dbReference>
<dbReference type="EMBL" id="JBEVCJ010000008">
    <property type="protein sequence ID" value="MET1255175.1"/>
    <property type="molecule type" value="Genomic_DNA"/>
</dbReference>
<keyword evidence="2" id="KW-1185">Reference proteome</keyword>
<evidence type="ECO:0000313" key="1">
    <source>
        <dbReference type="EMBL" id="MET1255175.1"/>
    </source>
</evidence>
<proteinExistence type="predicted"/>
<dbReference type="InterPro" id="IPR022193">
    <property type="entry name" value="DUF3718"/>
</dbReference>
<protein>
    <submittedName>
        <fullName evidence="1">DUF3718 domain-containing protein</fullName>
    </submittedName>
</protein>
<sequence>MSSNCKKLINATVAVFCSSLLASGASFAQEKAYIADNTSLYTKICVQAAQGSPARLKKAVSESGMTVRHIANNIQCNGVSIADFAAKAGQLDNFKYLERYQKEMAE</sequence>
<comment type="caution">
    <text evidence="1">The sequence shown here is derived from an EMBL/GenBank/DDBJ whole genome shotgun (WGS) entry which is preliminary data.</text>
</comment>
<dbReference type="Pfam" id="PF12514">
    <property type="entry name" value="DUF3718"/>
    <property type="match status" value="1"/>
</dbReference>
<gene>
    <name evidence="1" type="ORF">ABVT43_08565</name>
</gene>